<feature type="domain" description="HMA" evidence="7">
    <location>
        <begin position="2"/>
        <end position="65"/>
    </location>
</feature>
<comment type="subcellular location">
    <subcellularLocation>
        <location evidence="1">Membrane</location>
        <topology evidence="1">Peripheral membrane protein</topology>
    </subcellularLocation>
</comment>
<keyword evidence="5" id="KW-0636">Prenylation</keyword>
<dbReference type="PANTHER" id="PTHR45811">
    <property type="entry name" value="COPPER TRANSPORT PROTEIN FAMILY-RELATED"/>
    <property type="match status" value="1"/>
</dbReference>
<dbReference type="FunCoup" id="A0A251TX15">
    <property type="interactions" value="69"/>
</dbReference>
<dbReference type="GO" id="GO:0016020">
    <property type="term" value="C:membrane"/>
    <property type="evidence" value="ECO:0007669"/>
    <property type="project" value="UniProtKB-SubCell"/>
</dbReference>
<evidence type="ECO:0000256" key="6">
    <source>
        <dbReference type="ARBA" id="ARBA00024045"/>
    </source>
</evidence>
<organism evidence="8 9">
    <name type="scientific">Helianthus annuus</name>
    <name type="common">Common sunflower</name>
    <dbReference type="NCBI Taxonomy" id="4232"/>
    <lineage>
        <taxon>Eukaryota</taxon>
        <taxon>Viridiplantae</taxon>
        <taxon>Streptophyta</taxon>
        <taxon>Embryophyta</taxon>
        <taxon>Tracheophyta</taxon>
        <taxon>Spermatophyta</taxon>
        <taxon>Magnoliopsida</taxon>
        <taxon>eudicotyledons</taxon>
        <taxon>Gunneridae</taxon>
        <taxon>Pentapetalae</taxon>
        <taxon>asterids</taxon>
        <taxon>campanulids</taxon>
        <taxon>Asterales</taxon>
        <taxon>Asteraceae</taxon>
        <taxon>Asteroideae</taxon>
        <taxon>Heliantheae alliance</taxon>
        <taxon>Heliantheae</taxon>
        <taxon>Helianthus</taxon>
    </lineage>
</organism>
<evidence type="ECO:0000256" key="5">
    <source>
        <dbReference type="ARBA" id="ARBA00023289"/>
    </source>
</evidence>
<evidence type="ECO:0000256" key="1">
    <source>
        <dbReference type="ARBA" id="ARBA00004170"/>
    </source>
</evidence>
<reference evidence="9" key="1">
    <citation type="journal article" date="2017" name="Nature">
        <title>The sunflower genome provides insights into oil metabolism, flowering and Asterid evolution.</title>
        <authorList>
            <person name="Badouin H."/>
            <person name="Gouzy J."/>
            <person name="Grassa C.J."/>
            <person name="Murat F."/>
            <person name="Staton S.E."/>
            <person name="Cottret L."/>
            <person name="Lelandais-Briere C."/>
            <person name="Owens G.L."/>
            <person name="Carrere S."/>
            <person name="Mayjonade B."/>
            <person name="Legrand L."/>
            <person name="Gill N."/>
            <person name="Kane N.C."/>
            <person name="Bowers J.E."/>
            <person name="Hubner S."/>
            <person name="Bellec A."/>
            <person name="Berard A."/>
            <person name="Berges H."/>
            <person name="Blanchet N."/>
            <person name="Boniface M.C."/>
            <person name="Brunel D."/>
            <person name="Catrice O."/>
            <person name="Chaidir N."/>
            <person name="Claudel C."/>
            <person name="Donnadieu C."/>
            <person name="Faraut T."/>
            <person name="Fievet G."/>
            <person name="Helmstetter N."/>
            <person name="King M."/>
            <person name="Knapp S.J."/>
            <person name="Lai Z."/>
            <person name="Le Paslier M.C."/>
            <person name="Lippi Y."/>
            <person name="Lorenzon L."/>
            <person name="Mandel J.R."/>
            <person name="Marage G."/>
            <person name="Marchand G."/>
            <person name="Marquand E."/>
            <person name="Bret-Mestries E."/>
            <person name="Morien E."/>
            <person name="Nambeesan S."/>
            <person name="Nguyen T."/>
            <person name="Pegot-Espagnet P."/>
            <person name="Pouilly N."/>
            <person name="Raftis F."/>
            <person name="Sallet E."/>
            <person name="Schiex T."/>
            <person name="Thomas J."/>
            <person name="Vandecasteele C."/>
            <person name="Vares D."/>
            <person name="Vear F."/>
            <person name="Vautrin S."/>
            <person name="Crespi M."/>
            <person name="Mangin B."/>
            <person name="Burke J.M."/>
            <person name="Salse J."/>
            <person name="Munos S."/>
            <person name="Vincourt P."/>
            <person name="Rieseberg L.H."/>
            <person name="Langlade N.B."/>
        </authorList>
    </citation>
    <scope>NUCLEOTIDE SEQUENCE [LARGE SCALE GENOMIC DNA]</scope>
    <source>
        <strain evidence="9">cv. SF193</strain>
    </source>
</reference>
<evidence type="ECO:0000259" key="7">
    <source>
        <dbReference type="PROSITE" id="PS50846"/>
    </source>
</evidence>
<dbReference type="Gene3D" id="3.30.70.100">
    <property type="match status" value="1"/>
</dbReference>
<evidence type="ECO:0000256" key="2">
    <source>
        <dbReference type="ARBA" id="ARBA00022481"/>
    </source>
</evidence>
<dbReference type="EMBL" id="CM007898">
    <property type="protein sequence ID" value="OTG14531.1"/>
    <property type="molecule type" value="Genomic_DNA"/>
</dbReference>
<sequence>MHQRIELKVNMYSGKCRRNVLKSVTKLSGIDQVSVDLEKETLVIVGNVDPVSVVKRVEKTGKRADIVSVGPPKKPDPPKCEPIKIAYGHPVCTNVYPTLVAYEQPYPCESGGNSRFMSWVLINCMDACSCFSCVLYVWRVEFRPVRIFGLDWKGSNYGATAVVKP</sequence>
<dbReference type="InterPro" id="IPR036163">
    <property type="entry name" value="HMA_dom_sf"/>
</dbReference>
<dbReference type="InParanoid" id="A0A251TX15"/>
<dbReference type="AlphaFoldDB" id="A0A251TX15"/>
<dbReference type="SUPFAM" id="SSF55008">
    <property type="entry name" value="HMA, heavy metal-associated domain"/>
    <property type="match status" value="1"/>
</dbReference>
<name>A0A251TX15_HELAN</name>
<dbReference type="Proteomes" id="UP000215914">
    <property type="component" value="Chromosome 9"/>
</dbReference>
<keyword evidence="2" id="KW-0488">Methylation</keyword>
<evidence type="ECO:0000256" key="3">
    <source>
        <dbReference type="ARBA" id="ARBA00022723"/>
    </source>
</evidence>
<comment type="similarity">
    <text evidence="6">Belongs to the HIPP family.</text>
</comment>
<dbReference type="GO" id="GO:0009626">
    <property type="term" value="P:plant-type hypersensitive response"/>
    <property type="evidence" value="ECO:0007669"/>
    <property type="project" value="UniProtKB-KW"/>
</dbReference>
<dbReference type="PROSITE" id="PS50846">
    <property type="entry name" value="HMA_2"/>
    <property type="match status" value="1"/>
</dbReference>
<dbReference type="InterPro" id="IPR051863">
    <property type="entry name" value="HIPP"/>
</dbReference>
<protein>
    <submittedName>
        <fullName evidence="8">Putative heavy metal-associated domain, HMA</fullName>
    </submittedName>
</protein>
<accession>A0A251TX15</accession>
<keyword evidence="9" id="KW-1185">Reference proteome</keyword>
<keyword evidence="3" id="KW-0479">Metal-binding</keyword>
<dbReference type="PANTHER" id="PTHR45811:SF33">
    <property type="entry name" value="HEAVY METAL-ASSOCIATED ISOPRENYLATED PLANT PROTEIN 2-RELATED"/>
    <property type="match status" value="1"/>
</dbReference>
<keyword evidence="4" id="KW-0449">Lipoprotein</keyword>
<evidence type="ECO:0000313" key="9">
    <source>
        <dbReference type="Proteomes" id="UP000215914"/>
    </source>
</evidence>
<dbReference type="GO" id="GO:0046872">
    <property type="term" value="F:metal ion binding"/>
    <property type="evidence" value="ECO:0007669"/>
    <property type="project" value="UniProtKB-KW"/>
</dbReference>
<evidence type="ECO:0000256" key="4">
    <source>
        <dbReference type="ARBA" id="ARBA00023288"/>
    </source>
</evidence>
<proteinExistence type="inferred from homology"/>
<gene>
    <name evidence="8" type="ORF">HannXRQ_Chr09g0250491</name>
</gene>
<evidence type="ECO:0000313" key="8">
    <source>
        <dbReference type="EMBL" id="OTG14531.1"/>
    </source>
</evidence>
<dbReference type="InterPro" id="IPR006121">
    <property type="entry name" value="HMA_dom"/>
</dbReference>
<dbReference type="Pfam" id="PF00403">
    <property type="entry name" value="HMA"/>
    <property type="match status" value="1"/>
</dbReference>